<feature type="chain" id="PRO_5014708770" evidence="2">
    <location>
        <begin position="27"/>
        <end position="610"/>
    </location>
</feature>
<dbReference type="PROSITE" id="PS51257">
    <property type="entry name" value="PROKAR_LIPOPROTEIN"/>
    <property type="match status" value="1"/>
</dbReference>
<organism evidence="3 4">
    <name type="scientific">Hallerella succinigenes</name>
    <dbReference type="NCBI Taxonomy" id="1896222"/>
    <lineage>
        <taxon>Bacteria</taxon>
        <taxon>Pseudomonadati</taxon>
        <taxon>Fibrobacterota</taxon>
        <taxon>Fibrobacteria</taxon>
        <taxon>Fibrobacterales</taxon>
        <taxon>Fibrobacteraceae</taxon>
        <taxon>Hallerella</taxon>
    </lineage>
</organism>
<evidence type="ECO:0000313" key="4">
    <source>
        <dbReference type="Proteomes" id="UP000231134"/>
    </source>
</evidence>
<dbReference type="RefSeq" id="WP_157797940.1">
    <property type="nucleotide sequence ID" value="NZ_PGEX01000001.1"/>
</dbReference>
<comment type="caution">
    <text evidence="3">The sequence shown here is derived from an EMBL/GenBank/DDBJ whole genome shotgun (WGS) entry which is preliminary data.</text>
</comment>
<evidence type="ECO:0000313" key="3">
    <source>
        <dbReference type="EMBL" id="PJJ41662.1"/>
    </source>
</evidence>
<dbReference type="AlphaFoldDB" id="A0A2M9A7H8"/>
<sequence length="610" mass="67562">MKYFRFLGLIVASCAIFFGCGNSSSASDNDSSSSVAEEISSTSKDKSSDSKGSSSSSSVEELDISNCETAKDAKLQAQISEATAAFMNMVYSSEFALKTVENYKNFQSEIANATELFSSALESQPGNCEAQLGYALATVANLVNDPEVKVITDSLLLGSTEQKFALVNIYQAENYASEVVKTAIKVDSTLITDRIQGIIESNALPTVQQSLKIFKNLIDNDFYYVYEADGNTLSLGKGEFQLTAGALQATEAALTLLASYNLDASLNGSYNWIVHLAEIEPDSTQAEEYQLYKDAVNQAYHLLSDSASFLTVKDAWKTKYSSIPDMLDSAVGNVKNGLQTLLDSTSSKYATSAVIAISDGEMGDISTENVKKVINVLDSVQQVIRTSITVEFNEIEIKICPKKFFSITDGIQDFFPYYKSIDYSEWSHFLSDTAYYEWSSDDISESINLAEKYAKQIVKEKVPFIDNLYIGKSSGHYITTDGRYISFEISWENCSVTINDTTGPLAEMINDTYSLNSESGTFCRMTGKDQFFAYIPYNLMPDLFYFTDAEGKKTISLANFHKELQYDKIHPEDLTDYIVFPDPTFNGVFPNMDQKTMAYLFVILMYGAGK</sequence>
<name>A0A2M9A7H8_9BACT</name>
<feature type="signal peptide" evidence="2">
    <location>
        <begin position="1"/>
        <end position="26"/>
    </location>
</feature>
<keyword evidence="4" id="KW-1185">Reference proteome</keyword>
<dbReference type="OrthoDB" id="9764572at2"/>
<proteinExistence type="predicted"/>
<feature type="compositionally biased region" description="Low complexity" evidence="1">
    <location>
        <begin position="24"/>
        <end position="42"/>
    </location>
</feature>
<evidence type="ECO:0000256" key="1">
    <source>
        <dbReference type="SAM" id="MobiDB-lite"/>
    </source>
</evidence>
<gene>
    <name evidence="3" type="ORF">BGX16_1650</name>
</gene>
<evidence type="ECO:0000256" key="2">
    <source>
        <dbReference type="SAM" id="SignalP"/>
    </source>
</evidence>
<dbReference type="EMBL" id="PGEX01000001">
    <property type="protein sequence ID" value="PJJ41662.1"/>
    <property type="molecule type" value="Genomic_DNA"/>
</dbReference>
<accession>A0A2M9A7H8</accession>
<reference evidence="3 4" key="1">
    <citation type="submission" date="2017-11" db="EMBL/GenBank/DDBJ databases">
        <title>Animal gut microbial communities from fecal samples from Wisconsin, USA.</title>
        <authorList>
            <person name="Neumann A."/>
        </authorList>
    </citation>
    <scope>NUCLEOTIDE SEQUENCE [LARGE SCALE GENOMIC DNA]</scope>
    <source>
        <strain evidence="3 4">UWS3</strain>
    </source>
</reference>
<protein>
    <submittedName>
        <fullName evidence="3">Uncharacterized protein</fullName>
    </submittedName>
</protein>
<dbReference type="Proteomes" id="UP000231134">
    <property type="component" value="Unassembled WGS sequence"/>
</dbReference>
<keyword evidence="2" id="KW-0732">Signal</keyword>
<feature type="region of interest" description="Disordered" evidence="1">
    <location>
        <begin position="24"/>
        <end position="60"/>
    </location>
</feature>